<keyword evidence="2" id="KW-1185">Reference proteome</keyword>
<protein>
    <submittedName>
        <fullName evidence="1">Uncharacterized protein</fullName>
    </submittedName>
</protein>
<proteinExistence type="predicted"/>
<reference evidence="2" key="1">
    <citation type="journal article" date="2019" name="Int. J. Syst. Evol. Microbiol.">
        <title>The Global Catalogue of Microorganisms (GCM) 10K type strain sequencing project: providing services to taxonomists for standard genome sequencing and annotation.</title>
        <authorList>
            <consortium name="The Broad Institute Genomics Platform"/>
            <consortium name="The Broad Institute Genome Sequencing Center for Infectious Disease"/>
            <person name="Wu L."/>
            <person name="Ma J."/>
        </authorList>
    </citation>
    <scope>NUCLEOTIDE SEQUENCE [LARGE SCALE GENOMIC DNA]</scope>
    <source>
        <strain evidence="2">JCM 18514</strain>
    </source>
</reference>
<accession>A0ABP9S851</accession>
<dbReference type="Proteomes" id="UP001500200">
    <property type="component" value="Unassembled WGS sequence"/>
</dbReference>
<name>A0ABP9S851_9MICC</name>
<evidence type="ECO:0000313" key="1">
    <source>
        <dbReference type="EMBL" id="GAA5192296.1"/>
    </source>
</evidence>
<organism evidence="1 2">
    <name type="scientific">Arthrobacter gyeryongensis</name>
    <dbReference type="NCBI Taxonomy" id="1650592"/>
    <lineage>
        <taxon>Bacteria</taxon>
        <taxon>Bacillati</taxon>
        <taxon>Actinomycetota</taxon>
        <taxon>Actinomycetes</taxon>
        <taxon>Micrococcales</taxon>
        <taxon>Micrococcaceae</taxon>
        <taxon>Arthrobacter</taxon>
    </lineage>
</organism>
<gene>
    <name evidence="1" type="ORF">GCM10023346_13940</name>
</gene>
<evidence type="ECO:0000313" key="2">
    <source>
        <dbReference type="Proteomes" id="UP001500200"/>
    </source>
</evidence>
<dbReference type="EMBL" id="BAABKK010000010">
    <property type="protein sequence ID" value="GAA5192296.1"/>
    <property type="molecule type" value="Genomic_DNA"/>
</dbReference>
<sequence length="77" mass="8563">MPLFQKTRWGWFRSMAQEFGAPDDDQRTFGFQPAPWMATATSRMAPSNRLDSGPHMAGSTGGMAVVVAVRCPKQEWS</sequence>
<comment type="caution">
    <text evidence="1">The sequence shown here is derived from an EMBL/GenBank/DDBJ whole genome shotgun (WGS) entry which is preliminary data.</text>
</comment>